<evidence type="ECO:0000313" key="1">
    <source>
        <dbReference type="EMBL" id="CAG8658918.1"/>
    </source>
</evidence>
<sequence>LRYNSPDTLLQVVVSILCSYAFFDDIKVLVFILYSAKKAITILESYSYTLANCFCELIYLKSYWTYRTFRELLLAEDDIFKKMSKSNISRHNLLYQMKLYFIRDPLFDILYSILETLLSRLSWLYRTKRNRLALHKIENMHKLASYHYSYAKQELLYFGVEKTNSEVFKILIDEYLNLDKDNFVEITEVDLNKSEENTNLSEESNLLINNILNLDKFENEFEEDNLSIDKDYYDEYREEISL</sequence>
<evidence type="ECO:0000313" key="2">
    <source>
        <dbReference type="Proteomes" id="UP000789860"/>
    </source>
</evidence>
<dbReference type="EMBL" id="CAJVPM010025687">
    <property type="protein sequence ID" value="CAG8658918.1"/>
    <property type="molecule type" value="Genomic_DNA"/>
</dbReference>
<feature type="non-terminal residue" evidence="1">
    <location>
        <position position="1"/>
    </location>
</feature>
<proteinExistence type="predicted"/>
<protein>
    <submittedName>
        <fullName evidence="1">5896_t:CDS:1</fullName>
    </submittedName>
</protein>
<name>A0ACA9NI85_9GLOM</name>
<feature type="non-terminal residue" evidence="1">
    <location>
        <position position="242"/>
    </location>
</feature>
<gene>
    <name evidence="1" type="ORF">SCALOS_LOCUS8956</name>
</gene>
<organism evidence="1 2">
    <name type="scientific">Scutellospora calospora</name>
    <dbReference type="NCBI Taxonomy" id="85575"/>
    <lineage>
        <taxon>Eukaryota</taxon>
        <taxon>Fungi</taxon>
        <taxon>Fungi incertae sedis</taxon>
        <taxon>Mucoromycota</taxon>
        <taxon>Glomeromycotina</taxon>
        <taxon>Glomeromycetes</taxon>
        <taxon>Diversisporales</taxon>
        <taxon>Gigasporaceae</taxon>
        <taxon>Scutellospora</taxon>
    </lineage>
</organism>
<dbReference type="Proteomes" id="UP000789860">
    <property type="component" value="Unassembled WGS sequence"/>
</dbReference>
<accession>A0ACA9NI85</accession>
<reference evidence="1" key="1">
    <citation type="submission" date="2021-06" db="EMBL/GenBank/DDBJ databases">
        <authorList>
            <person name="Kallberg Y."/>
            <person name="Tangrot J."/>
            <person name="Rosling A."/>
        </authorList>
    </citation>
    <scope>NUCLEOTIDE SEQUENCE</scope>
    <source>
        <strain evidence="1">AU212A</strain>
    </source>
</reference>
<comment type="caution">
    <text evidence="1">The sequence shown here is derived from an EMBL/GenBank/DDBJ whole genome shotgun (WGS) entry which is preliminary data.</text>
</comment>
<keyword evidence="2" id="KW-1185">Reference proteome</keyword>